<comment type="caution">
    <text evidence="2">The sequence shown here is derived from an EMBL/GenBank/DDBJ whole genome shotgun (WGS) entry which is preliminary data.</text>
</comment>
<feature type="transmembrane region" description="Helical" evidence="1">
    <location>
        <begin position="38"/>
        <end position="57"/>
    </location>
</feature>
<evidence type="ECO:0000313" key="3">
    <source>
        <dbReference type="Proteomes" id="UP000517187"/>
    </source>
</evidence>
<proteinExistence type="predicted"/>
<protein>
    <submittedName>
        <fullName evidence="2">Uncharacterized protein</fullName>
    </submittedName>
</protein>
<dbReference type="RefSeq" id="WP_184697023.1">
    <property type="nucleotide sequence ID" value="NZ_JACIIJ010000016.1"/>
</dbReference>
<feature type="transmembrane region" description="Helical" evidence="1">
    <location>
        <begin position="69"/>
        <end position="93"/>
    </location>
</feature>
<organism evidence="2 3">
    <name type="scientific">Rhizobium leguminosarum</name>
    <dbReference type="NCBI Taxonomy" id="384"/>
    <lineage>
        <taxon>Bacteria</taxon>
        <taxon>Pseudomonadati</taxon>
        <taxon>Pseudomonadota</taxon>
        <taxon>Alphaproteobacteria</taxon>
        <taxon>Hyphomicrobiales</taxon>
        <taxon>Rhizobiaceae</taxon>
        <taxon>Rhizobium/Agrobacterium group</taxon>
        <taxon>Rhizobium</taxon>
    </lineage>
</organism>
<sequence length="166" mass="18377">MANDEVNDSASVGAERKRRDESIRRHLADMQASGFAHANSYVTVVVFGSYAGMFAVWSNVKDRLSADMTYWTGMLIAISMMSFVAFEIFKMIILSQNMLAVRKLVIQDMSPEQRDQLRSEIAGKANVFISRVIIPVWIASLAFTAMTGFGAGILLLTAFIRGLAKI</sequence>
<keyword evidence="1" id="KW-0472">Membrane</keyword>
<dbReference type="AlphaFoldDB" id="A0A7W9ZY70"/>
<feature type="transmembrane region" description="Helical" evidence="1">
    <location>
        <begin position="136"/>
        <end position="160"/>
    </location>
</feature>
<evidence type="ECO:0000313" key="2">
    <source>
        <dbReference type="EMBL" id="MBB6224595.1"/>
    </source>
</evidence>
<dbReference type="Proteomes" id="UP000517187">
    <property type="component" value="Unassembled WGS sequence"/>
</dbReference>
<reference evidence="2 3" key="1">
    <citation type="submission" date="2020-08" db="EMBL/GenBank/DDBJ databases">
        <title>Genomic Encyclopedia of Type Strains, Phase IV (KMG-V): Genome sequencing to study the core and pangenomes of soil and plant-associated prokaryotes.</title>
        <authorList>
            <person name="Whitman W."/>
        </authorList>
    </citation>
    <scope>NUCLEOTIDE SEQUENCE [LARGE SCALE GENOMIC DNA]</scope>
    <source>
        <strain evidence="2 3">SEMIA 4011</strain>
    </source>
</reference>
<gene>
    <name evidence="2" type="ORF">GGE66_005610</name>
</gene>
<keyword evidence="1" id="KW-1133">Transmembrane helix</keyword>
<accession>A0A7W9ZY70</accession>
<evidence type="ECO:0000256" key="1">
    <source>
        <dbReference type="SAM" id="Phobius"/>
    </source>
</evidence>
<name>A0A7W9ZY70_RHILE</name>
<keyword evidence="1" id="KW-0812">Transmembrane</keyword>
<dbReference type="EMBL" id="JACIIJ010000016">
    <property type="protein sequence ID" value="MBB6224595.1"/>
    <property type="molecule type" value="Genomic_DNA"/>
</dbReference>